<dbReference type="Proteomes" id="UP000299102">
    <property type="component" value="Unassembled WGS sequence"/>
</dbReference>
<name>A0A4C1XJD4_EUMVA</name>
<organism evidence="1 2">
    <name type="scientific">Eumeta variegata</name>
    <name type="common">Bagworm moth</name>
    <name type="synonym">Eumeta japonica</name>
    <dbReference type="NCBI Taxonomy" id="151549"/>
    <lineage>
        <taxon>Eukaryota</taxon>
        <taxon>Metazoa</taxon>
        <taxon>Ecdysozoa</taxon>
        <taxon>Arthropoda</taxon>
        <taxon>Hexapoda</taxon>
        <taxon>Insecta</taxon>
        <taxon>Pterygota</taxon>
        <taxon>Neoptera</taxon>
        <taxon>Endopterygota</taxon>
        <taxon>Lepidoptera</taxon>
        <taxon>Glossata</taxon>
        <taxon>Ditrysia</taxon>
        <taxon>Tineoidea</taxon>
        <taxon>Psychidae</taxon>
        <taxon>Oiketicinae</taxon>
        <taxon>Eumeta</taxon>
    </lineage>
</organism>
<dbReference type="AlphaFoldDB" id="A0A4C1XJD4"/>
<evidence type="ECO:0000313" key="2">
    <source>
        <dbReference type="Proteomes" id="UP000299102"/>
    </source>
</evidence>
<keyword evidence="2" id="KW-1185">Reference proteome</keyword>
<sequence>MELRVELAFWEEIEYLMGARADGKLLVTYSTNLTGHLKSTSTRSGLSYQCTEPQFRDSFRFAASEYSNDRPAPVRVATSKQTFKLKLKNYLLQLEHT</sequence>
<reference evidence="1 2" key="1">
    <citation type="journal article" date="2019" name="Commun. Biol.">
        <title>The bagworm genome reveals a unique fibroin gene that provides high tensile strength.</title>
        <authorList>
            <person name="Kono N."/>
            <person name="Nakamura H."/>
            <person name="Ohtoshi R."/>
            <person name="Tomita M."/>
            <person name="Numata K."/>
            <person name="Arakawa K."/>
        </authorList>
    </citation>
    <scope>NUCLEOTIDE SEQUENCE [LARGE SCALE GENOMIC DNA]</scope>
</reference>
<comment type="caution">
    <text evidence="1">The sequence shown here is derived from an EMBL/GenBank/DDBJ whole genome shotgun (WGS) entry which is preliminary data.</text>
</comment>
<proteinExistence type="predicted"/>
<dbReference type="EMBL" id="BGZK01000871">
    <property type="protein sequence ID" value="GBP63538.1"/>
    <property type="molecule type" value="Genomic_DNA"/>
</dbReference>
<accession>A0A4C1XJD4</accession>
<protein>
    <submittedName>
        <fullName evidence="1">Uncharacterized protein</fullName>
    </submittedName>
</protein>
<gene>
    <name evidence="1" type="ORF">EVAR_45699_1</name>
</gene>
<evidence type="ECO:0000313" key="1">
    <source>
        <dbReference type="EMBL" id="GBP63538.1"/>
    </source>
</evidence>